<dbReference type="KEGG" id="mprt:ET475_06195"/>
<evidence type="ECO:0000313" key="2">
    <source>
        <dbReference type="Proteomes" id="UP000293995"/>
    </source>
</evidence>
<proteinExistence type="predicted"/>
<evidence type="ECO:0000313" key="1">
    <source>
        <dbReference type="EMBL" id="QAY59620.1"/>
    </source>
</evidence>
<organism evidence="1 2">
    <name type="scientific">Microbacterium protaetiae</name>
    <dbReference type="NCBI Taxonomy" id="2509458"/>
    <lineage>
        <taxon>Bacteria</taxon>
        <taxon>Bacillati</taxon>
        <taxon>Actinomycetota</taxon>
        <taxon>Actinomycetes</taxon>
        <taxon>Micrococcales</taxon>
        <taxon>Microbacteriaceae</taxon>
        <taxon>Microbacterium</taxon>
    </lineage>
</organism>
<dbReference type="EMBL" id="CP035494">
    <property type="protein sequence ID" value="QAY59620.1"/>
    <property type="molecule type" value="Genomic_DNA"/>
</dbReference>
<sequence>MDLTGPIDVHGTLLHSTAVTDDFACWAADLPGGGTVSILVEPAGPATNEAIETAAGVIADFAALAEAASAYLVTALADPSWGLDAAERAGLRPEVFDVPEAVVWEDGTWMLRFAECDLAMGAGYGIGVNFVGTQPVGVEDLSGADEA</sequence>
<name>A0A4P6EBP0_9MICO</name>
<keyword evidence="2" id="KW-1185">Reference proteome</keyword>
<dbReference type="OrthoDB" id="4462920at2"/>
<evidence type="ECO:0008006" key="3">
    <source>
        <dbReference type="Google" id="ProtNLM"/>
    </source>
</evidence>
<dbReference type="AlphaFoldDB" id="A0A4P6EBP0"/>
<protein>
    <recommendedName>
        <fullName evidence="3">DUF2262 domain-containing protein</fullName>
    </recommendedName>
</protein>
<gene>
    <name evidence="1" type="ORF">ET475_06195</name>
</gene>
<reference evidence="1 2" key="1">
    <citation type="submission" date="2019-01" db="EMBL/GenBank/DDBJ databases">
        <title>Genome sequencing of strain DFW100M-13.</title>
        <authorList>
            <person name="Heo J."/>
            <person name="Kim S.-J."/>
            <person name="Kim J.-S."/>
            <person name="Hong S.-B."/>
            <person name="Kwon S.-W."/>
        </authorList>
    </citation>
    <scope>NUCLEOTIDE SEQUENCE [LARGE SCALE GENOMIC DNA]</scope>
    <source>
        <strain evidence="1 2">DFW100M-13</strain>
    </source>
</reference>
<dbReference type="Proteomes" id="UP000293995">
    <property type="component" value="Chromosome"/>
</dbReference>
<accession>A0A4P6EBP0</accession>
<dbReference type="RefSeq" id="WP_129387305.1">
    <property type="nucleotide sequence ID" value="NZ_CP035494.1"/>
</dbReference>